<keyword evidence="3" id="KW-1185">Reference proteome</keyword>
<evidence type="ECO:0000313" key="2">
    <source>
        <dbReference type="EMBL" id="GGW54572.1"/>
    </source>
</evidence>
<dbReference type="InterPro" id="IPR000157">
    <property type="entry name" value="TIR_dom"/>
</dbReference>
<dbReference type="EMBL" id="BMYR01000003">
    <property type="protein sequence ID" value="GGW54572.1"/>
    <property type="molecule type" value="Genomic_DNA"/>
</dbReference>
<protein>
    <recommendedName>
        <fullName evidence="1">TIR domain-containing protein</fullName>
    </recommendedName>
</protein>
<dbReference type="RefSeq" id="WP_189480804.1">
    <property type="nucleotide sequence ID" value="NZ_BMYR01000003.1"/>
</dbReference>
<dbReference type="Proteomes" id="UP000634667">
    <property type="component" value="Unassembled WGS sequence"/>
</dbReference>
<comment type="caution">
    <text evidence="2">The sequence shown here is derived from an EMBL/GenBank/DDBJ whole genome shotgun (WGS) entry which is preliminary data.</text>
</comment>
<accession>A0ABQ2WJ63</accession>
<evidence type="ECO:0000313" key="3">
    <source>
        <dbReference type="Proteomes" id="UP000634667"/>
    </source>
</evidence>
<evidence type="ECO:0000259" key="1">
    <source>
        <dbReference type="Pfam" id="PF13676"/>
    </source>
</evidence>
<gene>
    <name evidence="2" type="ORF">GCM10008111_08170</name>
</gene>
<dbReference type="Gene3D" id="3.40.50.10140">
    <property type="entry name" value="Toll/interleukin-1 receptor homology (TIR) domain"/>
    <property type="match status" value="1"/>
</dbReference>
<organism evidence="2 3">
    <name type="scientific">Alishewanella tabrizica</name>
    <dbReference type="NCBI Taxonomy" id="671278"/>
    <lineage>
        <taxon>Bacteria</taxon>
        <taxon>Pseudomonadati</taxon>
        <taxon>Pseudomonadota</taxon>
        <taxon>Gammaproteobacteria</taxon>
        <taxon>Alteromonadales</taxon>
        <taxon>Alteromonadaceae</taxon>
        <taxon>Alishewanella</taxon>
    </lineage>
</organism>
<proteinExistence type="predicted"/>
<dbReference type="Pfam" id="PF13676">
    <property type="entry name" value="TIR_2"/>
    <property type="match status" value="1"/>
</dbReference>
<feature type="domain" description="TIR" evidence="1">
    <location>
        <begin position="6"/>
        <end position="103"/>
    </location>
</feature>
<dbReference type="SUPFAM" id="SSF52200">
    <property type="entry name" value="Toll/Interleukin receptor TIR domain"/>
    <property type="match status" value="1"/>
</dbReference>
<dbReference type="InterPro" id="IPR035897">
    <property type="entry name" value="Toll_tir_struct_dom_sf"/>
</dbReference>
<reference evidence="3" key="1">
    <citation type="journal article" date="2019" name="Int. J. Syst. Evol. Microbiol.">
        <title>The Global Catalogue of Microorganisms (GCM) 10K type strain sequencing project: providing services to taxonomists for standard genome sequencing and annotation.</title>
        <authorList>
            <consortium name="The Broad Institute Genomics Platform"/>
            <consortium name="The Broad Institute Genome Sequencing Center for Infectious Disease"/>
            <person name="Wu L."/>
            <person name="Ma J."/>
        </authorList>
    </citation>
    <scope>NUCLEOTIDE SEQUENCE [LARGE SCALE GENOMIC DNA]</scope>
    <source>
        <strain evidence="3">KCTC 23723</strain>
    </source>
</reference>
<name>A0ABQ2WJ63_9ALTE</name>
<sequence>MVPKKIFISFSSKDIDYARAFKQALAQHTGNDCIFFSPDTIDAGDQYYDRIMQFLRGADALILLASAHSVGCNISNITRSKHVMRELKESDDLNIPIYPIDVDGVLERGSYDQGTRYIIGSYQFINGQENLSTNSFSNIIEQLFHVLKNNHAKHAIPIEDQIHVALQENRIQDAVSITRALDISKLNGNALVLSIIVSLYEQGNINSLKLNDAIKTCKNIQISLEKGCSPDKQSLALYVAGVLCKEYFHKRVIQCPLGNYSHLKRIAQQTGRLSVADKKIVRSLSSDFRAFEADWFFGT</sequence>